<feature type="region of interest" description="Disordered" evidence="1">
    <location>
        <begin position="1"/>
        <end position="21"/>
    </location>
</feature>
<evidence type="ECO:0000313" key="2">
    <source>
        <dbReference type="EMBL" id="KAK1122528.1"/>
    </source>
</evidence>
<feature type="compositionally biased region" description="Acidic residues" evidence="1">
    <location>
        <begin position="1"/>
        <end position="12"/>
    </location>
</feature>
<proteinExistence type="predicted"/>
<keyword evidence="3" id="KW-1185">Reference proteome</keyword>
<sequence>MFNDQCESDDEERQWGNASAHRHAEACRGRKSLSSELTIVPRNFIAQRFATLCRKIISNYKAGQTANCKPGHFLELIAVSVASSRSGIWFLPIVATGNRGYAGQLVSSNEQTKTSEQEEYLRSVVDVQKLKRHGYVERRRKLSNSM</sequence>
<evidence type="ECO:0000313" key="3">
    <source>
        <dbReference type="Proteomes" id="UP001177670"/>
    </source>
</evidence>
<name>A0AA40KJB5_9HYME</name>
<dbReference type="EMBL" id="JAHYIQ010000022">
    <property type="protein sequence ID" value="KAK1122528.1"/>
    <property type="molecule type" value="Genomic_DNA"/>
</dbReference>
<accession>A0AA40KJB5</accession>
<reference evidence="2" key="1">
    <citation type="submission" date="2021-10" db="EMBL/GenBank/DDBJ databases">
        <title>Melipona bicolor Genome sequencing and assembly.</title>
        <authorList>
            <person name="Araujo N.S."/>
            <person name="Arias M.C."/>
        </authorList>
    </citation>
    <scope>NUCLEOTIDE SEQUENCE</scope>
    <source>
        <strain evidence="2">USP_2M_L1-L4_2017</strain>
        <tissue evidence="2">Whole body</tissue>
    </source>
</reference>
<dbReference type="AlphaFoldDB" id="A0AA40KJB5"/>
<comment type="caution">
    <text evidence="2">The sequence shown here is derived from an EMBL/GenBank/DDBJ whole genome shotgun (WGS) entry which is preliminary data.</text>
</comment>
<dbReference type="Proteomes" id="UP001177670">
    <property type="component" value="Unassembled WGS sequence"/>
</dbReference>
<protein>
    <submittedName>
        <fullName evidence="2">Uncharacterized protein</fullName>
    </submittedName>
</protein>
<organism evidence="2 3">
    <name type="scientific">Melipona bicolor</name>
    <dbReference type="NCBI Taxonomy" id="60889"/>
    <lineage>
        <taxon>Eukaryota</taxon>
        <taxon>Metazoa</taxon>
        <taxon>Ecdysozoa</taxon>
        <taxon>Arthropoda</taxon>
        <taxon>Hexapoda</taxon>
        <taxon>Insecta</taxon>
        <taxon>Pterygota</taxon>
        <taxon>Neoptera</taxon>
        <taxon>Endopterygota</taxon>
        <taxon>Hymenoptera</taxon>
        <taxon>Apocrita</taxon>
        <taxon>Aculeata</taxon>
        <taxon>Apoidea</taxon>
        <taxon>Anthophila</taxon>
        <taxon>Apidae</taxon>
        <taxon>Melipona</taxon>
    </lineage>
</organism>
<gene>
    <name evidence="2" type="ORF">K0M31_008980</name>
</gene>
<evidence type="ECO:0000256" key="1">
    <source>
        <dbReference type="SAM" id="MobiDB-lite"/>
    </source>
</evidence>